<protein>
    <submittedName>
        <fullName evidence="2">RES domain-containing protein</fullName>
    </submittedName>
</protein>
<comment type="caution">
    <text evidence="2">The sequence shown here is derived from an EMBL/GenBank/DDBJ whole genome shotgun (WGS) entry which is preliminary data.</text>
</comment>
<dbReference type="EMBL" id="SHLI01000001">
    <property type="protein sequence ID" value="RZU99091.1"/>
    <property type="molecule type" value="Genomic_DNA"/>
</dbReference>
<dbReference type="Pfam" id="PF08808">
    <property type="entry name" value="RES"/>
    <property type="match status" value="1"/>
</dbReference>
<dbReference type="AlphaFoldDB" id="A0A4Q8D140"/>
<feature type="domain" description="RES" evidence="1">
    <location>
        <begin position="73"/>
        <end position="209"/>
    </location>
</feature>
<dbReference type="SMART" id="SM00953">
    <property type="entry name" value="RES"/>
    <property type="match status" value="1"/>
</dbReference>
<dbReference type="RefSeq" id="WP_239016226.1">
    <property type="nucleotide sequence ID" value="NZ_SHLI01000001.1"/>
</dbReference>
<evidence type="ECO:0000313" key="2">
    <source>
        <dbReference type="EMBL" id="RZU99091.1"/>
    </source>
</evidence>
<evidence type="ECO:0000259" key="1">
    <source>
        <dbReference type="SMART" id="SM00953"/>
    </source>
</evidence>
<evidence type="ECO:0000313" key="3">
    <source>
        <dbReference type="Proteomes" id="UP000292298"/>
    </source>
</evidence>
<proteinExistence type="predicted"/>
<name>A0A4Q8D140_9GAMM</name>
<sequence>MAEPVQWQGLTVRDYVTPIYGRLYRVVGSQERIATNSIVDTLEEQSLLENLLEASKPPIRPGSVGLHYLLMTPFRHPPLRHGSRFGGRYEPSIFYGAHRPHTARAEMAYYRLVFWSGMLAPPERPVRSEHTLYGTRCRTQCGLQLQRTPFSERQVTLTDSEHYGPTQALGAVMRAAGILAFEFTSARDPSGGTNVGLFEPQAFASTGISDPQQWLCEVDGQGVRLLCLADHSLEHYSLELFLVDGRLPAPAV</sequence>
<reference evidence="2 3" key="1">
    <citation type="submission" date="2019-02" db="EMBL/GenBank/DDBJ databases">
        <title>Genomic Encyclopedia of Type Strains, Phase IV (KMG-IV): sequencing the most valuable type-strain genomes for metagenomic binning, comparative biology and taxonomic classification.</title>
        <authorList>
            <person name="Goeker M."/>
        </authorList>
    </citation>
    <scope>NUCLEOTIDE SEQUENCE [LARGE SCALE GENOMIC DNA]</scope>
    <source>
        <strain evidence="2 3">DSM 21056</strain>
    </source>
</reference>
<dbReference type="InterPro" id="IPR014914">
    <property type="entry name" value="RES_dom"/>
</dbReference>
<gene>
    <name evidence="2" type="ORF">EV698_1370</name>
</gene>
<keyword evidence="3" id="KW-1185">Reference proteome</keyword>
<organism evidence="2 3">
    <name type="scientific">Spiribacter vilamensis</name>
    <dbReference type="NCBI Taxonomy" id="531306"/>
    <lineage>
        <taxon>Bacteria</taxon>
        <taxon>Pseudomonadati</taxon>
        <taxon>Pseudomonadota</taxon>
        <taxon>Gammaproteobacteria</taxon>
        <taxon>Chromatiales</taxon>
        <taxon>Ectothiorhodospiraceae</taxon>
        <taxon>Spiribacter</taxon>
    </lineage>
</organism>
<accession>A0A4Q8D140</accession>
<dbReference type="Proteomes" id="UP000292298">
    <property type="component" value="Unassembled WGS sequence"/>
</dbReference>